<dbReference type="AlphaFoldDB" id="A0A0F9KTH3"/>
<sequence length="132" mass="15270">MYRHWFIDDLNPATVYKFKLVATGNKNIESSGRYVVNHGFVLINTVEEYDTIPDIPIDTIPPIIIPIDTIRVLDYQFKIIRVGRFQIYIGDSLLEGEHNEYEKAIEHGLKTKALNPTKDVTIKSPVRRIELE</sequence>
<accession>A0A0F9KTH3</accession>
<comment type="caution">
    <text evidence="1">The sequence shown here is derived from an EMBL/GenBank/DDBJ whole genome shotgun (WGS) entry which is preliminary data.</text>
</comment>
<protein>
    <submittedName>
        <fullName evidence="1">Uncharacterized protein</fullName>
    </submittedName>
</protein>
<gene>
    <name evidence="1" type="ORF">LCGC14_1287220</name>
</gene>
<name>A0A0F9KTH3_9ZZZZ</name>
<organism evidence="1">
    <name type="scientific">marine sediment metagenome</name>
    <dbReference type="NCBI Taxonomy" id="412755"/>
    <lineage>
        <taxon>unclassified sequences</taxon>
        <taxon>metagenomes</taxon>
        <taxon>ecological metagenomes</taxon>
    </lineage>
</organism>
<proteinExistence type="predicted"/>
<reference evidence="1" key="1">
    <citation type="journal article" date="2015" name="Nature">
        <title>Complex archaea that bridge the gap between prokaryotes and eukaryotes.</title>
        <authorList>
            <person name="Spang A."/>
            <person name="Saw J.H."/>
            <person name="Jorgensen S.L."/>
            <person name="Zaremba-Niedzwiedzka K."/>
            <person name="Martijn J."/>
            <person name="Lind A.E."/>
            <person name="van Eijk R."/>
            <person name="Schleper C."/>
            <person name="Guy L."/>
            <person name="Ettema T.J."/>
        </authorList>
    </citation>
    <scope>NUCLEOTIDE SEQUENCE</scope>
</reference>
<dbReference type="EMBL" id="LAZR01007382">
    <property type="protein sequence ID" value="KKM85614.1"/>
    <property type="molecule type" value="Genomic_DNA"/>
</dbReference>
<evidence type="ECO:0000313" key="1">
    <source>
        <dbReference type="EMBL" id="KKM85614.1"/>
    </source>
</evidence>